<evidence type="ECO:0000313" key="2">
    <source>
        <dbReference type="Proteomes" id="UP001482154"/>
    </source>
</evidence>
<dbReference type="EMBL" id="JBBNIN010000026">
    <property type="protein sequence ID" value="MEQ2711991.1"/>
    <property type="molecule type" value="Genomic_DNA"/>
</dbReference>
<name>A0ABV1IXM9_9FIRM</name>
<evidence type="ECO:0000313" key="1">
    <source>
        <dbReference type="EMBL" id="MEQ2711991.1"/>
    </source>
</evidence>
<reference evidence="1 2" key="1">
    <citation type="submission" date="2024-04" db="EMBL/GenBank/DDBJ databases">
        <title>Human intestinal bacterial collection.</title>
        <authorList>
            <person name="Pauvert C."/>
            <person name="Hitch T.C.A."/>
            <person name="Clavel T."/>
        </authorList>
    </citation>
    <scope>NUCLEOTIDE SEQUENCE [LARGE SCALE GENOMIC DNA]</scope>
    <source>
        <strain evidence="1 2">CLA-AA-H249</strain>
    </source>
</reference>
<gene>
    <name evidence="1" type="ORF">AAAU51_12595</name>
</gene>
<proteinExistence type="predicted"/>
<keyword evidence="2" id="KW-1185">Reference proteome</keyword>
<dbReference type="RefSeq" id="WP_349111307.1">
    <property type="nucleotide sequence ID" value="NZ_JBBNIN010000026.1"/>
</dbReference>
<protein>
    <submittedName>
        <fullName evidence="1">Uncharacterized protein</fullName>
    </submittedName>
</protein>
<accession>A0ABV1IXM9</accession>
<comment type="caution">
    <text evidence="1">The sequence shown here is derived from an EMBL/GenBank/DDBJ whole genome shotgun (WGS) entry which is preliminary data.</text>
</comment>
<sequence length="152" mass="18365">MEAKQELVIFDIEPEERTEKWMQQLPDRVYKIYREIAERRTQNDAFALIQENFQKNKVYLYEYFPTIHTVFDDILVPESLGEFQVKRINITGKYRGVTIEFKKLVEKLISDVEEQARLLSISMNRMEKALKSSKFELLDWMDILESYFGRYF</sequence>
<dbReference type="Proteomes" id="UP001482154">
    <property type="component" value="Unassembled WGS sequence"/>
</dbReference>
<organism evidence="1 2">
    <name type="scientific">Anaerostipes amylophilus</name>
    <dbReference type="NCBI Taxonomy" id="2981779"/>
    <lineage>
        <taxon>Bacteria</taxon>
        <taxon>Bacillati</taxon>
        <taxon>Bacillota</taxon>
        <taxon>Clostridia</taxon>
        <taxon>Lachnospirales</taxon>
        <taxon>Lachnospiraceae</taxon>
        <taxon>Anaerostipes</taxon>
    </lineage>
</organism>